<dbReference type="InterPro" id="IPR001623">
    <property type="entry name" value="DnaJ_domain"/>
</dbReference>
<dbReference type="CDD" id="cd06257">
    <property type="entry name" value="DnaJ"/>
    <property type="match status" value="1"/>
</dbReference>
<dbReference type="InterPro" id="IPR036869">
    <property type="entry name" value="J_dom_sf"/>
</dbReference>
<feature type="domain" description="J" evidence="2">
    <location>
        <begin position="8"/>
        <end position="75"/>
    </location>
</feature>
<dbReference type="Pfam" id="PF00226">
    <property type="entry name" value="DnaJ"/>
    <property type="match status" value="1"/>
</dbReference>
<dbReference type="GO" id="GO:0005737">
    <property type="term" value="C:cytoplasm"/>
    <property type="evidence" value="ECO:0007669"/>
    <property type="project" value="TreeGrafter"/>
</dbReference>
<dbReference type="GO" id="GO:0005634">
    <property type="term" value="C:nucleus"/>
    <property type="evidence" value="ECO:0007669"/>
    <property type="project" value="TreeGrafter"/>
</dbReference>
<feature type="compositionally biased region" description="Polar residues" evidence="1">
    <location>
        <begin position="310"/>
        <end position="321"/>
    </location>
</feature>
<dbReference type="PROSITE" id="PS00636">
    <property type="entry name" value="DNAJ_1"/>
    <property type="match status" value="1"/>
</dbReference>
<dbReference type="GO" id="GO:0044183">
    <property type="term" value="F:protein folding chaperone"/>
    <property type="evidence" value="ECO:0007669"/>
    <property type="project" value="TreeGrafter"/>
</dbReference>
<evidence type="ECO:0000313" key="3">
    <source>
        <dbReference type="EMBL" id="CDI55080.1"/>
    </source>
</evidence>
<evidence type="ECO:0000259" key="2">
    <source>
        <dbReference type="PROSITE" id="PS50076"/>
    </source>
</evidence>
<feature type="region of interest" description="Disordered" evidence="1">
    <location>
        <begin position="310"/>
        <end position="360"/>
    </location>
</feature>
<feature type="region of interest" description="Disordered" evidence="1">
    <location>
        <begin position="67"/>
        <end position="107"/>
    </location>
</feature>
<dbReference type="InterPro" id="IPR018253">
    <property type="entry name" value="DnaJ_domain_CS"/>
</dbReference>
<feature type="compositionally biased region" description="Gly residues" evidence="1">
    <location>
        <begin position="75"/>
        <end position="88"/>
    </location>
</feature>
<dbReference type="PANTHER" id="PTHR43948">
    <property type="entry name" value="DNAJ HOMOLOG SUBFAMILY B"/>
    <property type="match status" value="1"/>
</dbReference>
<dbReference type="PRINTS" id="PR00625">
    <property type="entry name" value="JDOMAIN"/>
</dbReference>
<sequence>MTRFPEVDPYTVLNVPRGCSHSDIKAAYKKAALSSHPDRAPFAEKEAATARFKVVGEAYEFLSDPRKRRDYDNFGPGGDGGLGAGSFGGSSNPEYEDDESRKHFGTSPDGVPFSFMWESSADSARRAQAGRRAGRPFGADGLDPFELFNMMFSKEFGSSAMGGGGNVREGGHDPFGMMGGGTGNSLFGDNDPFLQNHRRMADSMGFAFGAPPQPMRSGPPMGMASMQSQMFSGAPFATSGFSSSSNSSSTTYGGFGGISESTTTRIVNGRKETVTRRMDERGNETVHTQTPEGNSVFVNGVQQATHPLLGNVTSTSSNALPSTRDGRNADMGASAENPIVVDSGSEPQTPSSTAGFGMRF</sequence>
<dbReference type="AlphaFoldDB" id="A0A077QY72"/>
<dbReference type="EMBL" id="HG529636">
    <property type="protein sequence ID" value="CDI55080.1"/>
    <property type="molecule type" value="Genomic_DNA"/>
</dbReference>
<dbReference type="Gene3D" id="1.10.287.110">
    <property type="entry name" value="DnaJ domain"/>
    <property type="match status" value="1"/>
</dbReference>
<dbReference type="PANTHER" id="PTHR43948:SF23">
    <property type="entry name" value="DNAJ DOMAIN PROTEIN (AFU_ORTHOLOGUE AFUA_1G15460)"/>
    <property type="match status" value="1"/>
</dbReference>
<evidence type="ECO:0000256" key="1">
    <source>
        <dbReference type="SAM" id="MobiDB-lite"/>
    </source>
</evidence>
<dbReference type="GO" id="GO:0051082">
    <property type="term" value="F:unfolded protein binding"/>
    <property type="evidence" value="ECO:0007669"/>
    <property type="project" value="TreeGrafter"/>
</dbReference>
<name>A0A077QY72_9BASI</name>
<reference evidence="3" key="1">
    <citation type="journal article" date="2014" name="Genome Biol. Evol.">
        <title>Gene Loss Rather Than Gene Gain Is Associated with a Host Jump from Monocots to Dicots in the Smut Fungus Melanopsichium pennsylvanicum.</title>
        <authorList>
            <person name="Sharma R."/>
            <person name="Mishra B."/>
            <person name="Runge F."/>
            <person name="Thines M."/>
        </authorList>
    </citation>
    <scope>NUCLEOTIDE SEQUENCE</scope>
    <source>
        <strain evidence="3">4</strain>
    </source>
</reference>
<dbReference type="SMART" id="SM00271">
    <property type="entry name" value="DnaJ"/>
    <property type="match status" value="1"/>
</dbReference>
<accession>A0A077QY72</accession>
<dbReference type="PROSITE" id="PS50076">
    <property type="entry name" value="DNAJ_2"/>
    <property type="match status" value="1"/>
</dbReference>
<dbReference type="GO" id="GO:0051087">
    <property type="term" value="F:protein-folding chaperone binding"/>
    <property type="evidence" value="ECO:0007669"/>
    <property type="project" value="TreeGrafter"/>
</dbReference>
<organism evidence="3">
    <name type="scientific">Melanopsichium pennsylvanicum 4</name>
    <dbReference type="NCBI Taxonomy" id="1398559"/>
    <lineage>
        <taxon>Eukaryota</taxon>
        <taxon>Fungi</taxon>
        <taxon>Dikarya</taxon>
        <taxon>Basidiomycota</taxon>
        <taxon>Ustilaginomycotina</taxon>
        <taxon>Ustilaginomycetes</taxon>
        <taxon>Ustilaginales</taxon>
        <taxon>Ustilaginaceae</taxon>
        <taxon>Melanopsichium</taxon>
    </lineage>
</organism>
<proteinExistence type="predicted"/>
<dbReference type="SUPFAM" id="SSF46565">
    <property type="entry name" value="Chaperone J-domain"/>
    <property type="match status" value="1"/>
</dbReference>
<feature type="compositionally biased region" description="Polar residues" evidence="1">
    <location>
        <begin position="345"/>
        <end position="354"/>
    </location>
</feature>
<protein>
    <submittedName>
        <fullName evidence="3">Domain protein</fullName>
    </submittedName>
</protein>